<protein>
    <recommendedName>
        <fullName evidence="3">Transcriptional regulator, AbiEi antitoxin, Type IV TA system</fullName>
    </recommendedName>
</protein>
<dbReference type="EMBL" id="JACCFW010000001">
    <property type="protein sequence ID" value="NYJ75506.1"/>
    <property type="molecule type" value="Genomic_DNA"/>
</dbReference>
<accession>A0A853DD63</accession>
<organism evidence="1 2">
    <name type="scientific">Allobranchiibius huperziae</name>
    <dbReference type="NCBI Taxonomy" id="1874116"/>
    <lineage>
        <taxon>Bacteria</taxon>
        <taxon>Bacillati</taxon>
        <taxon>Actinomycetota</taxon>
        <taxon>Actinomycetes</taxon>
        <taxon>Micrococcales</taxon>
        <taxon>Dermacoccaceae</taxon>
        <taxon>Allobranchiibius</taxon>
    </lineage>
</organism>
<gene>
    <name evidence="1" type="ORF">HNR15_002469</name>
</gene>
<dbReference type="AlphaFoldDB" id="A0A853DD63"/>
<dbReference type="RefSeq" id="WP_179482235.1">
    <property type="nucleotide sequence ID" value="NZ_JACCFW010000001.1"/>
</dbReference>
<proteinExistence type="predicted"/>
<evidence type="ECO:0000313" key="2">
    <source>
        <dbReference type="Proteomes" id="UP000571817"/>
    </source>
</evidence>
<comment type="caution">
    <text evidence="1">The sequence shown here is derived from an EMBL/GenBank/DDBJ whole genome shotgun (WGS) entry which is preliminary data.</text>
</comment>
<evidence type="ECO:0000313" key="1">
    <source>
        <dbReference type="EMBL" id="NYJ75506.1"/>
    </source>
</evidence>
<keyword evidence="2" id="KW-1185">Reference proteome</keyword>
<dbReference type="Proteomes" id="UP000571817">
    <property type="component" value="Unassembled WGS sequence"/>
</dbReference>
<evidence type="ECO:0008006" key="3">
    <source>
        <dbReference type="Google" id="ProtNLM"/>
    </source>
</evidence>
<reference evidence="1 2" key="1">
    <citation type="submission" date="2020-07" db="EMBL/GenBank/DDBJ databases">
        <title>Sequencing the genomes of 1000 actinobacteria strains.</title>
        <authorList>
            <person name="Klenk H.-P."/>
        </authorList>
    </citation>
    <scope>NUCLEOTIDE SEQUENCE [LARGE SCALE GENOMIC DNA]</scope>
    <source>
        <strain evidence="1 2">DSM 29531</strain>
    </source>
</reference>
<sequence>MDEPSFPARPYHLGRIQLVDADAAAALPLVAGGLGDVTADGDGPADQQSNAARLQRVRRGAYVDRDGWEQLSANAQLLLRAHAISASAERGRLFSHCTAARAWGLPTVGKQQSSVEMLVADGRTGRSPGLIRRRTQNLPDGIELDGLCVTSPARTAVDIARVQSLASGVSVMDSVLTRGLASHDELRAELRAVPRGGRGRQLAALALALADVGGESAGESLSRVQLYTAGFPRPSLQVEFRDYRGFIGRVDMFWKELGVVGEFDGKTKYGVDDRQSSAQAAGILWREKQREDRLRALGLTVVRWIWDDAWNATPMLRRLRAVGLRTGHSQQWPVPDLSSGRQTPRAAHS</sequence>
<name>A0A853DD63_9MICO</name>